<protein>
    <submittedName>
        <fullName evidence="2">Ig-like domain-containing protein</fullName>
    </submittedName>
</protein>
<dbReference type="SUPFAM" id="SSF49373">
    <property type="entry name" value="Invasin/intimin cell-adhesion fragments"/>
    <property type="match status" value="2"/>
</dbReference>
<dbReference type="RefSeq" id="WP_269128325.1">
    <property type="nucleotide sequence ID" value="NZ_CP114058.1"/>
</dbReference>
<keyword evidence="3" id="KW-1185">Reference proteome</keyword>
<gene>
    <name evidence="2" type="ORF">O1V66_03095</name>
</gene>
<proteinExistence type="predicted"/>
<feature type="domain" description="Invasin" evidence="1">
    <location>
        <begin position="70"/>
        <end position="159"/>
    </location>
</feature>
<evidence type="ECO:0000313" key="2">
    <source>
        <dbReference type="EMBL" id="WAT02974.1"/>
    </source>
</evidence>
<evidence type="ECO:0000313" key="3">
    <source>
        <dbReference type="Proteomes" id="UP001164712"/>
    </source>
</evidence>
<sequence length="275" mass="29292">MRLIADEFKAAGGIILNEESAAASIILPARNSETDNTYPLIATAIDSRGQLSTPLQARIVVNAEIDSQGSSAVITDPELVADGNKSTTLTLKLNNKDNKPVSGMTNKLHLAVKSRQLSPLPLSFTQYRETSMPGIYAATLTAGTQAGKVVMVSTLQGHKPFETVVTLKAAELPDIKVAAVTLHADNLKPLEKQRISLTAHVKGSDGKACENQWVTFSSAHKNLQITDTRVKTDRNGVARTTALAIAAHMGVEVGATSGAVNSEKLTILIRYRLPS</sequence>
<dbReference type="InterPro" id="IPR015217">
    <property type="entry name" value="Invasin_dom_3"/>
</dbReference>
<dbReference type="Proteomes" id="UP001164712">
    <property type="component" value="Chromosome"/>
</dbReference>
<evidence type="ECO:0000259" key="1">
    <source>
        <dbReference type="Pfam" id="PF09134"/>
    </source>
</evidence>
<dbReference type="InterPro" id="IPR008964">
    <property type="entry name" value="Invasin/intimin_cell_adhesion"/>
</dbReference>
<dbReference type="InterPro" id="IPR013783">
    <property type="entry name" value="Ig-like_fold"/>
</dbReference>
<organism evidence="2 3">
    <name type="scientific">Rouxiella chamberiensis</name>
    <dbReference type="NCBI Taxonomy" id="1513468"/>
    <lineage>
        <taxon>Bacteria</taxon>
        <taxon>Pseudomonadati</taxon>
        <taxon>Pseudomonadota</taxon>
        <taxon>Gammaproteobacteria</taxon>
        <taxon>Enterobacterales</taxon>
        <taxon>Yersiniaceae</taxon>
        <taxon>Rouxiella</taxon>
    </lineage>
</organism>
<accession>A0ABY7HU62</accession>
<dbReference type="Gene3D" id="2.60.40.10">
    <property type="entry name" value="Immunoglobulins"/>
    <property type="match status" value="2"/>
</dbReference>
<dbReference type="Pfam" id="PF09134">
    <property type="entry name" value="Invasin_D3"/>
    <property type="match status" value="1"/>
</dbReference>
<dbReference type="EMBL" id="CP114058">
    <property type="protein sequence ID" value="WAT02974.1"/>
    <property type="molecule type" value="Genomic_DNA"/>
</dbReference>
<reference evidence="2" key="1">
    <citation type="submission" date="2022-12" db="EMBL/GenBank/DDBJ databases">
        <title>Complete genome sequence of an Australian strain of Rouxiella badensis DAR84756 and resolution of the R. badensis DSM100043 and R. chamberiensis DSM28324 genomes.</title>
        <authorList>
            <person name="Paul S."/>
            <person name="Anderson P.J."/>
            <person name="Maynard G."/>
            <person name="Dyall-Smith M."/>
            <person name="Kudinha T."/>
        </authorList>
    </citation>
    <scope>NUCLEOTIDE SEQUENCE</scope>
    <source>
        <strain evidence="2">DSM 28324</strain>
    </source>
</reference>
<name>A0ABY7HU62_9GAMM</name>